<comment type="catalytic activity">
    <reaction evidence="10">
        <text>O-phospho-L-serine + H2O = L-serine + phosphate</text>
        <dbReference type="Rhea" id="RHEA:21208"/>
        <dbReference type="ChEBI" id="CHEBI:15377"/>
        <dbReference type="ChEBI" id="CHEBI:33384"/>
        <dbReference type="ChEBI" id="CHEBI:43474"/>
        <dbReference type="ChEBI" id="CHEBI:57524"/>
        <dbReference type="EC" id="3.1.3.3"/>
    </reaction>
</comment>
<keyword evidence="6" id="KW-0479">Metal-binding</keyword>
<keyword evidence="12" id="KW-0732">Signal</keyword>
<dbReference type="PANTHER" id="PTHR43344:SF2">
    <property type="entry name" value="PHOSPHOSERINE PHOSPHATASE"/>
    <property type="match status" value="1"/>
</dbReference>
<evidence type="ECO:0000256" key="4">
    <source>
        <dbReference type="ARBA" id="ARBA00012640"/>
    </source>
</evidence>
<evidence type="ECO:0000256" key="7">
    <source>
        <dbReference type="ARBA" id="ARBA00022801"/>
    </source>
</evidence>
<dbReference type="InterPro" id="IPR023214">
    <property type="entry name" value="HAD_sf"/>
</dbReference>
<keyword evidence="8" id="KW-0460">Magnesium</keyword>
<reference evidence="13 14" key="1">
    <citation type="submission" date="2017-07" db="EMBL/GenBank/DDBJ databases">
        <title>Amycolatopsis antarcticus sp. nov., isolated from the surface of an Antarcticus brown macroalga.</title>
        <authorList>
            <person name="Wang J."/>
            <person name="Leiva S."/>
            <person name="Huang J."/>
            <person name="Huang Y."/>
        </authorList>
    </citation>
    <scope>NUCLEOTIDE SEQUENCE [LARGE SCALE GENOMIC DNA]</scope>
    <source>
        <strain evidence="13 14">AU-G6</strain>
    </source>
</reference>
<keyword evidence="9" id="KW-0718">Serine biosynthesis</keyword>
<organism evidence="13 14">
    <name type="scientific">Amycolatopsis antarctica</name>
    <dbReference type="NCBI Taxonomy" id="1854586"/>
    <lineage>
        <taxon>Bacteria</taxon>
        <taxon>Bacillati</taxon>
        <taxon>Actinomycetota</taxon>
        <taxon>Actinomycetes</taxon>
        <taxon>Pseudonocardiales</taxon>
        <taxon>Pseudonocardiaceae</taxon>
        <taxon>Amycolatopsis</taxon>
    </lineage>
</organism>
<keyword evidence="5" id="KW-0028">Amino-acid biosynthesis</keyword>
<dbReference type="RefSeq" id="WP_094862380.1">
    <property type="nucleotide sequence ID" value="NZ_NKYE01000005.1"/>
</dbReference>
<dbReference type="GO" id="GO:0000287">
    <property type="term" value="F:magnesium ion binding"/>
    <property type="evidence" value="ECO:0007669"/>
    <property type="project" value="TreeGrafter"/>
</dbReference>
<dbReference type="EC" id="3.1.3.3" evidence="4"/>
<comment type="cofactor">
    <cofactor evidence="1">
        <name>Mg(2+)</name>
        <dbReference type="ChEBI" id="CHEBI:18420"/>
    </cofactor>
</comment>
<dbReference type="AlphaFoldDB" id="A0A263D6Y9"/>
<dbReference type="PROSITE" id="PS51257">
    <property type="entry name" value="PROKAR_LIPOPROTEIN"/>
    <property type="match status" value="1"/>
</dbReference>
<proteinExistence type="inferred from homology"/>
<evidence type="ECO:0000256" key="1">
    <source>
        <dbReference type="ARBA" id="ARBA00001946"/>
    </source>
</evidence>
<dbReference type="EMBL" id="NKYE01000005">
    <property type="protein sequence ID" value="OZM73175.1"/>
    <property type="molecule type" value="Genomic_DNA"/>
</dbReference>
<evidence type="ECO:0000256" key="8">
    <source>
        <dbReference type="ARBA" id="ARBA00022842"/>
    </source>
</evidence>
<dbReference type="GO" id="GO:0006564">
    <property type="term" value="P:L-serine biosynthetic process"/>
    <property type="evidence" value="ECO:0007669"/>
    <property type="project" value="UniProtKB-KW"/>
</dbReference>
<keyword evidence="7" id="KW-0378">Hydrolase</keyword>
<evidence type="ECO:0000256" key="6">
    <source>
        <dbReference type="ARBA" id="ARBA00022723"/>
    </source>
</evidence>
<dbReference type="GO" id="GO:0005737">
    <property type="term" value="C:cytoplasm"/>
    <property type="evidence" value="ECO:0007669"/>
    <property type="project" value="TreeGrafter"/>
</dbReference>
<evidence type="ECO:0000256" key="10">
    <source>
        <dbReference type="ARBA" id="ARBA00048138"/>
    </source>
</evidence>
<dbReference type="PANTHER" id="PTHR43344">
    <property type="entry name" value="PHOSPHOSERINE PHOSPHATASE"/>
    <property type="match status" value="1"/>
</dbReference>
<dbReference type="Proteomes" id="UP000242444">
    <property type="component" value="Unassembled WGS sequence"/>
</dbReference>
<dbReference type="GO" id="GO:0036424">
    <property type="term" value="F:L-phosphoserine phosphatase activity"/>
    <property type="evidence" value="ECO:0007669"/>
    <property type="project" value="TreeGrafter"/>
</dbReference>
<comment type="caution">
    <text evidence="13">The sequence shown here is derived from an EMBL/GenBank/DDBJ whole genome shotgun (WGS) entry which is preliminary data.</text>
</comment>
<evidence type="ECO:0000256" key="3">
    <source>
        <dbReference type="ARBA" id="ARBA00009184"/>
    </source>
</evidence>
<gene>
    <name evidence="13" type="ORF">CFN78_09870</name>
</gene>
<feature type="signal peptide" evidence="12">
    <location>
        <begin position="1"/>
        <end position="29"/>
    </location>
</feature>
<feature type="chain" id="PRO_5012447251" description="phosphoserine phosphatase" evidence="12">
    <location>
        <begin position="30"/>
        <end position="429"/>
    </location>
</feature>
<evidence type="ECO:0000256" key="9">
    <source>
        <dbReference type="ARBA" id="ARBA00023299"/>
    </source>
</evidence>
<dbReference type="OrthoDB" id="1633110at2"/>
<accession>A0A263D6Y9</accession>
<keyword evidence="14" id="KW-1185">Reference proteome</keyword>
<evidence type="ECO:0000256" key="11">
    <source>
        <dbReference type="ARBA" id="ARBA00048523"/>
    </source>
</evidence>
<evidence type="ECO:0000256" key="5">
    <source>
        <dbReference type="ARBA" id="ARBA00022605"/>
    </source>
</evidence>
<evidence type="ECO:0000256" key="2">
    <source>
        <dbReference type="ARBA" id="ARBA00005135"/>
    </source>
</evidence>
<name>A0A263D6Y9_9PSEU</name>
<sequence>MPRPSRALTAACAAAAVVACLVTPPTAAASEAASGQGHRCPQLQLADHWYGDNAAKIQQVIDERGRCGAHRGGKKPLAVFDWDNTVIKNDISDQTIFYMLRNDKILQPRDRDWHNTSRYMTDAGADALSAACGTDARPGKPLPTSTDIDCADELLSVRKEAKTTGGEDVFAGYDHREMEASYAWVAQLNAGYRPDEVRQIARDARKAALRAPVGATQRVGSSSEVAWVRYYPEIKDLIGTLNRAGFDTWIVSASPKETADVWGSEVGIPPNRTIGIESLTTHGRINGHLAGCGGIADGEDAIMPYVDGKRCFVNKNILGIKGEAQLDPAPEAKRQALAGGDATTDVTMLADATGVRVTLNRNKDELMCRAYDNADGRWAVNPMFVEPLPALDRTYPCSTTAYENADGTVGPVLRTDGTVIPDQADTVHG</sequence>
<comment type="catalytic activity">
    <reaction evidence="11">
        <text>O-phospho-D-serine + H2O = D-serine + phosphate</text>
        <dbReference type="Rhea" id="RHEA:24873"/>
        <dbReference type="ChEBI" id="CHEBI:15377"/>
        <dbReference type="ChEBI" id="CHEBI:35247"/>
        <dbReference type="ChEBI" id="CHEBI:43474"/>
        <dbReference type="ChEBI" id="CHEBI:58680"/>
        <dbReference type="EC" id="3.1.3.3"/>
    </reaction>
</comment>
<dbReference type="Gene3D" id="3.40.50.1000">
    <property type="entry name" value="HAD superfamily/HAD-like"/>
    <property type="match status" value="2"/>
</dbReference>
<evidence type="ECO:0000256" key="12">
    <source>
        <dbReference type="SAM" id="SignalP"/>
    </source>
</evidence>
<evidence type="ECO:0000313" key="13">
    <source>
        <dbReference type="EMBL" id="OZM73175.1"/>
    </source>
</evidence>
<comment type="similarity">
    <text evidence="3">Belongs to the HAD-like hydrolase superfamily. SerB family.</text>
</comment>
<dbReference type="SUPFAM" id="SSF56784">
    <property type="entry name" value="HAD-like"/>
    <property type="match status" value="1"/>
</dbReference>
<comment type="pathway">
    <text evidence="2">Amino-acid biosynthesis; L-serine biosynthesis; L-serine from 3-phospho-D-glycerate: step 3/3.</text>
</comment>
<evidence type="ECO:0000313" key="14">
    <source>
        <dbReference type="Proteomes" id="UP000242444"/>
    </source>
</evidence>
<dbReference type="InterPro" id="IPR036412">
    <property type="entry name" value="HAD-like_sf"/>
</dbReference>
<dbReference type="InterPro" id="IPR050582">
    <property type="entry name" value="HAD-like_SerB"/>
</dbReference>
<dbReference type="InParanoid" id="A0A263D6Y9"/>
<protein>
    <recommendedName>
        <fullName evidence="4">phosphoserine phosphatase</fullName>
        <ecNumber evidence="4">3.1.3.3</ecNumber>
    </recommendedName>
</protein>